<evidence type="ECO:0000313" key="1">
    <source>
        <dbReference type="EMBL" id="SFW89149.1"/>
    </source>
</evidence>
<evidence type="ECO:0000313" key="2">
    <source>
        <dbReference type="Proteomes" id="UP000183788"/>
    </source>
</evidence>
<protein>
    <recommendedName>
        <fullName evidence="3">DUF922 domain-containing protein</fullName>
    </recommendedName>
</protein>
<dbReference type="EMBL" id="FPIZ01000039">
    <property type="protein sequence ID" value="SFW89149.1"/>
    <property type="molecule type" value="Genomic_DNA"/>
</dbReference>
<sequence length="196" mass="22880">MYLYCVLSKIIWTCCLSGFLMSVRPIIKVVFVPDKRPEDAQSDTLFYHADRKLQWSDFKATPPARRTSGAVSYSSFAYEGSSIRKKDTLYINLTLQVFHIKSASWVTSSVQDDYGLAHEQLHFDITWLVALRFRKKVTEMALTADDYDSMIQYEYIESFREMNRLQQAYDKETSHGINHFVQYNWQQAIADSLRAL</sequence>
<gene>
    <name evidence="1" type="ORF">SAMN05661012_06377</name>
</gene>
<organism evidence="1 2">
    <name type="scientific">Chitinophaga sancti</name>
    <dbReference type="NCBI Taxonomy" id="1004"/>
    <lineage>
        <taxon>Bacteria</taxon>
        <taxon>Pseudomonadati</taxon>
        <taxon>Bacteroidota</taxon>
        <taxon>Chitinophagia</taxon>
        <taxon>Chitinophagales</taxon>
        <taxon>Chitinophagaceae</taxon>
        <taxon>Chitinophaga</taxon>
    </lineage>
</organism>
<dbReference type="STRING" id="1004.SAMN05661012_06377"/>
<reference evidence="1 2" key="1">
    <citation type="submission" date="2016-11" db="EMBL/GenBank/DDBJ databases">
        <authorList>
            <person name="Jaros S."/>
            <person name="Januszkiewicz K."/>
            <person name="Wedrychowicz H."/>
        </authorList>
    </citation>
    <scope>NUCLEOTIDE SEQUENCE [LARGE SCALE GENOMIC DNA]</scope>
    <source>
        <strain evidence="1 2">DSM 784</strain>
    </source>
</reference>
<name>A0A1K1SZ82_9BACT</name>
<dbReference type="Proteomes" id="UP000183788">
    <property type="component" value="Unassembled WGS sequence"/>
</dbReference>
<dbReference type="AlphaFoldDB" id="A0A1K1SZ82"/>
<evidence type="ECO:0008006" key="3">
    <source>
        <dbReference type="Google" id="ProtNLM"/>
    </source>
</evidence>
<proteinExistence type="predicted"/>
<accession>A0A1K1SZ82</accession>